<evidence type="ECO:0000313" key="7">
    <source>
        <dbReference type="Proteomes" id="UP000494163"/>
    </source>
</evidence>
<dbReference type="SMR" id="A0A0M3QU89"/>
<dbReference type="PANTHER" id="PTHR48043:SF114">
    <property type="entry name" value="IP04436P-RELATED"/>
    <property type="match status" value="1"/>
</dbReference>
<organism evidence="6 7">
    <name type="scientific">Drosophila busckii</name>
    <name type="common">Fruit fly</name>
    <dbReference type="NCBI Taxonomy" id="30019"/>
    <lineage>
        <taxon>Eukaryota</taxon>
        <taxon>Metazoa</taxon>
        <taxon>Ecdysozoa</taxon>
        <taxon>Arthropoda</taxon>
        <taxon>Hexapoda</taxon>
        <taxon>Insecta</taxon>
        <taxon>Pterygota</taxon>
        <taxon>Neoptera</taxon>
        <taxon>Endopterygota</taxon>
        <taxon>Diptera</taxon>
        <taxon>Brachycera</taxon>
        <taxon>Muscomorpha</taxon>
        <taxon>Ephydroidea</taxon>
        <taxon>Drosophilidae</taxon>
        <taxon>Drosophila</taxon>
    </lineage>
</organism>
<reference evidence="6 7" key="1">
    <citation type="submission" date="2015-08" db="EMBL/GenBank/DDBJ databases">
        <title>Ancestral chromatin configuration constrains chromatin evolution on differentiating sex chromosomes in Drosophila.</title>
        <authorList>
            <person name="Zhou Q."/>
            <person name="Bachtrog D."/>
        </authorList>
    </citation>
    <scope>NUCLEOTIDE SEQUENCE [LARGE SCALE GENOMIC DNA]</scope>
    <source>
        <tissue evidence="6">Whole larvae</tissue>
    </source>
</reference>
<gene>
    <name evidence="6" type="ORF">Dbus_chr2Lg2328</name>
</gene>
<dbReference type="InterPro" id="IPR002213">
    <property type="entry name" value="UDP_glucos_trans"/>
</dbReference>
<dbReference type="InterPro" id="IPR035595">
    <property type="entry name" value="UDP_glycos_trans_CS"/>
</dbReference>
<keyword evidence="5" id="KW-1133">Transmembrane helix</keyword>
<feature type="signal peptide" evidence="5">
    <location>
        <begin position="1"/>
        <end position="22"/>
    </location>
</feature>
<evidence type="ECO:0000256" key="4">
    <source>
        <dbReference type="RuleBase" id="RU003718"/>
    </source>
</evidence>
<dbReference type="Gene3D" id="3.40.50.2000">
    <property type="entry name" value="Glycogen Phosphorylase B"/>
    <property type="match status" value="2"/>
</dbReference>
<keyword evidence="5" id="KW-0472">Membrane</keyword>
<keyword evidence="5" id="KW-0732">Signal</keyword>
<comment type="catalytic activity">
    <reaction evidence="5">
        <text>glucuronate acceptor + UDP-alpha-D-glucuronate = acceptor beta-D-glucuronoside + UDP + H(+)</text>
        <dbReference type="Rhea" id="RHEA:21032"/>
        <dbReference type="ChEBI" id="CHEBI:15378"/>
        <dbReference type="ChEBI" id="CHEBI:58052"/>
        <dbReference type="ChEBI" id="CHEBI:58223"/>
        <dbReference type="ChEBI" id="CHEBI:132367"/>
        <dbReference type="ChEBI" id="CHEBI:132368"/>
        <dbReference type="EC" id="2.4.1.17"/>
    </reaction>
</comment>
<dbReference type="Proteomes" id="UP000494163">
    <property type="component" value="Chromosome 2L"/>
</dbReference>
<feature type="transmembrane region" description="Helical" evidence="5">
    <location>
        <begin position="474"/>
        <end position="496"/>
    </location>
</feature>
<dbReference type="PROSITE" id="PS00375">
    <property type="entry name" value="UDPGT"/>
    <property type="match status" value="1"/>
</dbReference>
<dbReference type="InterPro" id="IPR050271">
    <property type="entry name" value="UDP-glycosyltransferase"/>
</dbReference>
<comment type="subcellular location">
    <subcellularLocation>
        <location evidence="5">Membrane</location>
        <topology evidence="5">Single-pass membrane protein</topology>
    </subcellularLocation>
</comment>
<sequence>ISASCKMLLLYCLIIHLAQTSGLNVLGLFPHPAVSHFQFFQPIMRRLAELGHKVDVLSPFKDANPLPGYKDYALSSASFSNAMSFDLFEQRSLPFLLPFEEFFILHKYGKQACNTTLRSSALEQLLKQPAGHYDVILLEQFNTDCMMGVAHQLKAPVVALSSSALMPWHYERMGAPQIPSYISALFLGQQQPMDFGGRLTNWLTIHSLNWLYSLFSVPSADAFLRQRFGPGMPSTAKLVRNTSIMLVNQHYALSGARPLPPNVIEVGGLHLKQPRPLSAKLQQILDQAPHGVILISWGSQLRASSLSSRKLDGLLLALSRLPQQIILKWEEHTLPHCPSNVHVMKWLPQRDLLAHPNVRLFFTHGGLMGITEAVASGVPIVGMPIYGDQFLNVAQLMAHGSSVKLEFQQLSEQTVYAALSQALDPSYKLNAQRLAQAYNARLEQPLDSVVWWVQHVADTKGAPLLQPCAVKLNWIIYHSLDVYLAITGALLLLLLISSKLWRRCHAPKATASKPKSKRN</sequence>
<dbReference type="FunFam" id="3.40.50.2000:FF:000050">
    <property type="entry name" value="UDP-glucuronosyltransferase"/>
    <property type="match status" value="1"/>
</dbReference>
<dbReference type="CDD" id="cd03784">
    <property type="entry name" value="GT1_Gtf-like"/>
    <property type="match status" value="1"/>
</dbReference>
<dbReference type="STRING" id="30019.A0A0M3QU89"/>
<dbReference type="GO" id="GO:0016020">
    <property type="term" value="C:membrane"/>
    <property type="evidence" value="ECO:0007669"/>
    <property type="project" value="UniProtKB-SubCell"/>
</dbReference>
<keyword evidence="2 4" id="KW-0328">Glycosyltransferase</keyword>
<dbReference type="Pfam" id="PF00201">
    <property type="entry name" value="UDPGT"/>
    <property type="match status" value="1"/>
</dbReference>
<evidence type="ECO:0000256" key="2">
    <source>
        <dbReference type="ARBA" id="ARBA00022676"/>
    </source>
</evidence>
<keyword evidence="3 4" id="KW-0808">Transferase</keyword>
<feature type="non-terminal residue" evidence="6">
    <location>
        <position position="1"/>
    </location>
</feature>
<dbReference type="FunFam" id="3.40.50.2000:FF:000144">
    <property type="entry name" value="UDP-glucuronosyltransferase"/>
    <property type="match status" value="1"/>
</dbReference>
<dbReference type="PANTHER" id="PTHR48043">
    <property type="entry name" value="EG:EG0003.4 PROTEIN-RELATED"/>
    <property type="match status" value="1"/>
</dbReference>
<keyword evidence="7" id="KW-1185">Reference proteome</keyword>
<dbReference type="AlphaFoldDB" id="A0A0M3QU89"/>
<dbReference type="OMA" id="GLIRMCK"/>
<name>A0A0M3QU89_DROBS</name>
<protein>
    <recommendedName>
        <fullName evidence="5">UDP-glucuronosyltransferase</fullName>
        <ecNumber evidence="5">2.4.1.17</ecNumber>
    </recommendedName>
</protein>
<dbReference type="OrthoDB" id="5835829at2759"/>
<feature type="chain" id="PRO_5005731994" description="UDP-glucuronosyltransferase" evidence="5">
    <location>
        <begin position="23"/>
        <end position="519"/>
    </location>
</feature>
<evidence type="ECO:0000256" key="1">
    <source>
        <dbReference type="ARBA" id="ARBA00009995"/>
    </source>
</evidence>
<evidence type="ECO:0000256" key="5">
    <source>
        <dbReference type="RuleBase" id="RU362059"/>
    </source>
</evidence>
<dbReference type="GO" id="GO:0015020">
    <property type="term" value="F:glucuronosyltransferase activity"/>
    <property type="evidence" value="ECO:0007669"/>
    <property type="project" value="UniProtKB-EC"/>
</dbReference>
<evidence type="ECO:0000256" key="3">
    <source>
        <dbReference type="ARBA" id="ARBA00022679"/>
    </source>
</evidence>
<proteinExistence type="inferred from homology"/>
<evidence type="ECO:0000313" key="6">
    <source>
        <dbReference type="EMBL" id="ALC40243.1"/>
    </source>
</evidence>
<dbReference type="SUPFAM" id="SSF53756">
    <property type="entry name" value="UDP-Glycosyltransferase/glycogen phosphorylase"/>
    <property type="match status" value="1"/>
</dbReference>
<dbReference type="EMBL" id="CP012523">
    <property type="protein sequence ID" value="ALC40243.1"/>
    <property type="molecule type" value="Genomic_DNA"/>
</dbReference>
<accession>A0A0M3QU89</accession>
<dbReference type="EC" id="2.4.1.17" evidence="5"/>
<comment type="similarity">
    <text evidence="1 4">Belongs to the UDP-glycosyltransferase family.</text>
</comment>
<keyword evidence="5" id="KW-0812">Transmembrane</keyword>